<keyword evidence="2" id="KW-0456">Lyase</keyword>
<keyword evidence="3" id="KW-1185">Reference proteome</keyword>
<dbReference type="SUPFAM" id="SSF54593">
    <property type="entry name" value="Glyoxalase/Bleomycin resistance protein/Dihydroxybiphenyl dioxygenase"/>
    <property type="match status" value="1"/>
</dbReference>
<sequence length="134" mass="14904">MAKAVHSMVRVLDEARSLDFYRNAFGLEIADRLDFETFTLVYLSNDEASFEVELTVNKDRSEPYDLGDGYGHLAVVVDDLDAEHARFEEAGYAPGKLVDFTPGGPGTDPIARFFFVSDPDGYKIEVLAKQGRFG</sequence>
<dbReference type="PANTHER" id="PTHR10374:SF30">
    <property type="entry name" value="LACTOYLGLUTATHIONE LYASE"/>
    <property type="match status" value="1"/>
</dbReference>
<dbReference type="Gene3D" id="3.10.180.10">
    <property type="entry name" value="2,3-Dihydroxybiphenyl 1,2-Dioxygenase, domain 1"/>
    <property type="match status" value="1"/>
</dbReference>
<dbReference type="OrthoDB" id="4725692at2"/>
<feature type="domain" description="VOC" evidence="1">
    <location>
        <begin position="3"/>
        <end position="129"/>
    </location>
</feature>
<evidence type="ECO:0000259" key="1">
    <source>
        <dbReference type="PROSITE" id="PS51819"/>
    </source>
</evidence>
<dbReference type="AlphaFoldDB" id="A0A2W7MW49"/>
<dbReference type="PANTHER" id="PTHR10374">
    <property type="entry name" value="LACTOYLGLUTATHIONE LYASE GLYOXALASE I"/>
    <property type="match status" value="1"/>
</dbReference>
<dbReference type="GO" id="GO:0016829">
    <property type="term" value="F:lyase activity"/>
    <property type="evidence" value="ECO:0007669"/>
    <property type="project" value="UniProtKB-KW"/>
</dbReference>
<reference evidence="2 3" key="1">
    <citation type="submission" date="2018-06" db="EMBL/GenBank/DDBJ databases">
        <title>Genomic Encyclopedia of Archaeal and Bacterial Type Strains, Phase II (KMG-II): from individual species to whole genera.</title>
        <authorList>
            <person name="Goeker M."/>
        </authorList>
    </citation>
    <scope>NUCLEOTIDE SEQUENCE [LARGE SCALE GENOMIC DNA]</scope>
    <source>
        <strain evidence="2 3">DSM 22009</strain>
    </source>
</reference>
<protein>
    <submittedName>
        <fullName evidence="2">Lactoylglutathione lyase</fullName>
    </submittedName>
</protein>
<proteinExistence type="predicted"/>
<evidence type="ECO:0000313" key="2">
    <source>
        <dbReference type="EMBL" id="PZX12385.1"/>
    </source>
</evidence>
<gene>
    <name evidence="2" type="ORF">LX81_03643</name>
</gene>
<dbReference type="EMBL" id="QKZL01000024">
    <property type="protein sequence ID" value="PZX12385.1"/>
    <property type="molecule type" value="Genomic_DNA"/>
</dbReference>
<dbReference type="InterPro" id="IPR029068">
    <property type="entry name" value="Glyas_Bleomycin-R_OHBP_Dase"/>
</dbReference>
<dbReference type="Pfam" id="PF00903">
    <property type="entry name" value="Glyoxalase"/>
    <property type="match status" value="1"/>
</dbReference>
<dbReference type="InterPro" id="IPR004360">
    <property type="entry name" value="Glyas_Fos-R_dOase_dom"/>
</dbReference>
<dbReference type="RefSeq" id="WP_111538672.1">
    <property type="nucleotide sequence ID" value="NZ_QKZL01000024.1"/>
</dbReference>
<dbReference type="InterPro" id="IPR037523">
    <property type="entry name" value="VOC_core"/>
</dbReference>
<name>A0A2W7MW49_9RHOB</name>
<evidence type="ECO:0000313" key="3">
    <source>
        <dbReference type="Proteomes" id="UP000248916"/>
    </source>
</evidence>
<organism evidence="2 3">
    <name type="scientific">Palleronia aestuarii</name>
    <dbReference type="NCBI Taxonomy" id="568105"/>
    <lineage>
        <taxon>Bacteria</taxon>
        <taxon>Pseudomonadati</taxon>
        <taxon>Pseudomonadota</taxon>
        <taxon>Alphaproteobacteria</taxon>
        <taxon>Rhodobacterales</taxon>
        <taxon>Roseobacteraceae</taxon>
        <taxon>Palleronia</taxon>
    </lineage>
</organism>
<dbReference type="PROSITE" id="PS51819">
    <property type="entry name" value="VOC"/>
    <property type="match status" value="1"/>
</dbReference>
<dbReference type="Proteomes" id="UP000248916">
    <property type="component" value="Unassembled WGS sequence"/>
</dbReference>
<comment type="caution">
    <text evidence="2">The sequence shown here is derived from an EMBL/GenBank/DDBJ whole genome shotgun (WGS) entry which is preliminary data.</text>
</comment>
<accession>A0A2W7MW49</accession>